<sequence>MMAADTVARPAVARIRDTPLLRWTLEIDGIVTVLNGLAYVAAAGWVGDRLGLPTSLLYPAGAVLIVMGAFVFYVSTRREAPVSWVGAIIAINAVWVVDSVIVAAAGWFDPTTAGTVWILLQAALVAVFVELEWVGLRRARR</sequence>
<gene>
    <name evidence="2" type="ORF">C1I92_30465</name>
</gene>
<accession>A0A2W2BH00</accession>
<evidence type="ECO:0000256" key="1">
    <source>
        <dbReference type="SAM" id="Phobius"/>
    </source>
</evidence>
<dbReference type="EMBL" id="POTW01000129">
    <property type="protein sequence ID" value="PZF79578.1"/>
    <property type="molecule type" value="Genomic_DNA"/>
</dbReference>
<organism evidence="2 3">
    <name type="scientific">Jiangella anatolica</name>
    <dbReference type="NCBI Taxonomy" id="2670374"/>
    <lineage>
        <taxon>Bacteria</taxon>
        <taxon>Bacillati</taxon>
        <taxon>Actinomycetota</taxon>
        <taxon>Actinomycetes</taxon>
        <taxon>Jiangellales</taxon>
        <taxon>Jiangellaceae</taxon>
        <taxon>Jiangella</taxon>
    </lineage>
</organism>
<keyword evidence="1" id="KW-1133">Transmembrane helix</keyword>
<feature type="transmembrane region" description="Helical" evidence="1">
    <location>
        <begin position="82"/>
        <end position="108"/>
    </location>
</feature>
<keyword evidence="3" id="KW-1185">Reference proteome</keyword>
<evidence type="ECO:0000313" key="3">
    <source>
        <dbReference type="Proteomes" id="UP000248764"/>
    </source>
</evidence>
<feature type="transmembrane region" description="Helical" evidence="1">
    <location>
        <begin position="56"/>
        <end position="75"/>
    </location>
</feature>
<feature type="transmembrane region" description="Helical" evidence="1">
    <location>
        <begin position="114"/>
        <end position="136"/>
    </location>
</feature>
<evidence type="ECO:0000313" key="2">
    <source>
        <dbReference type="EMBL" id="PZF79578.1"/>
    </source>
</evidence>
<dbReference type="RefSeq" id="WP_111258394.1">
    <property type="nucleotide sequence ID" value="NZ_POTW01000129.1"/>
</dbReference>
<reference evidence="2 3" key="1">
    <citation type="submission" date="2018-01" db="EMBL/GenBank/DDBJ databases">
        <title>Draft genome sequence of Jiangella sp. GTF31.</title>
        <authorList>
            <person name="Sahin N."/>
            <person name="Ay H."/>
            <person name="Saygin H."/>
        </authorList>
    </citation>
    <scope>NUCLEOTIDE SEQUENCE [LARGE SCALE GENOMIC DNA]</scope>
    <source>
        <strain evidence="2 3">GTF31</strain>
    </source>
</reference>
<dbReference type="Proteomes" id="UP000248764">
    <property type="component" value="Unassembled WGS sequence"/>
</dbReference>
<proteinExistence type="predicted"/>
<dbReference type="AlphaFoldDB" id="A0A2W2BH00"/>
<feature type="transmembrane region" description="Helical" evidence="1">
    <location>
        <begin position="20"/>
        <end position="44"/>
    </location>
</feature>
<evidence type="ECO:0008006" key="4">
    <source>
        <dbReference type="Google" id="ProtNLM"/>
    </source>
</evidence>
<keyword evidence="1" id="KW-0472">Membrane</keyword>
<comment type="caution">
    <text evidence="2">The sequence shown here is derived from an EMBL/GenBank/DDBJ whole genome shotgun (WGS) entry which is preliminary data.</text>
</comment>
<name>A0A2W2BH00_9ACTN</name>
<keyword evidence="1" id="KW-0812">Transmembrane</keyword>
<protein>
    <recommendedName>
        <fullName evidence="4">Integral membrane protein</fullName>
    </recommendedName>
</protein>